<evidence type="ECO:0000256" key="4">
    <source>
        <dbReference type="ARBA" id="ARBA00022691"/>
    </source>
</evidence>
<dbReference type="RefSeq" id="XP_016240846.1">
    <property type="nucleotide sequence ID" value="XM_016375570.1"/>
</dbReference>
<evidence type="ECO:0000256" key="5">
    <source>
        <dbReference type="PROSITE-ProRule" id="PRU01016"/>
    </source>
</evidence>
<dbReference type="AlphaFoldDB" id="A0A0D2BQ54"/>
<dbReference type="PRINTS" id="PR00105">
    <property type="entry name" value="C5METTRFRASE"/>
</dbReference>
<dbReference type="GeneID" id="27328289"/>
<gene>
    <name evidence="7" type="ORF">PV08_01206</name>
</gene>
<dbReference type="GO" id="GO:0005634">
    <property type="term" value="C:nucleus"/>
    <property type="evidence" value="ECO:0007669"/>
    <property type="project" value="TreeGrafter"/>
</dbReference>
<evidence type="ECO:0000313" key="7">
    <source>
        <dbReference type="EMBL" id="KIW20630.1"/>
    </source>
</evidence>
<dbReference type="OrthoDB" id="414133at2759"/>
<dbReference type="InterPro" id="IPR029063">
    <property type="entry name" value="SAM-dependent_MTases_sf"/>
</dbReference>
<proteinExistence type="inferred from homology"/>
<dbReference type="GO" id="GO:0003886">
    <property type="term" value="F:DNA (cytosine-5-)-methyltransferase activity"/>
    <property type="evidence" value="ECO:0007669"/>
    <property type="project" value="UniProtKB-EC"/>
</dbReference>
<dbReference type="Gene3D" id="3.90.120.10">
    <property type="entry name" value="DNA Methylase, subunit A, domain 2"/>
    <property type="match status" value="1"/>
</dbReference>
<dbReference type="SUPFAM" id="SSF53335">
    <property type="entry name" value="S-adenosyl-L-methionine-dependent methyltransferases"/>
    <property type="match status" value="1"/>
</dbReference>
<dbReference type="PROSITE" id="PS51679">
    <property type="entry name" value="SAM_MT_C5"/>
    <property type="match status" value="1"/>
</dbReference>
<dbReference type="PANTHER" id="PTHR10629:SF52">
    <property type="entry name" value="DNA (CYTOSINE-5)-METHYLTRANSFERASE 1"/>
    <property type="match status" value="1"/>
</dbReference>
<evidence type="ECO:0000256" key="2">
    <source>
        <dbReference type="ARBA" id="ARBA00022603"/>
    </source>
</evidence>
<feature type="region of interest" description="Disordered" evidence="6">
    <location>
        <begin position="1"/>
        <end position="29"/>
    </location>
</feature>
<accession>A0A0D2BQ54</accession>
<evidence type="ECO:0000256" key="6">
    <source>
        <dbReference type="SAM" id="MobiDB-lite"/>
    </source>
</evidence>
<organism evidence="7 8">
    <name type="scientific">Exophiala spinifera</name>
    <dbReference type="NCBI Taxonomy" id="91928"/>
    <lineage>
        <taxon>Eukaryota</taxon>
        <taxon>Fungi</taxon>
        <taxon>Dikarya</taxon>
        <taxon>Ascomycota</taxon>
        <taxon>Pezizomycotina</taxon>
        <taxon>Eurotiomycetes</taxon>
        <taxon>Chaetothyriomycetidae</taxon>
        <taxon>Chaetothyriales</taxon>
        <taxon>Herpotrichiellaceae</taxon>
        <taxon>Exophiala</taxon>
    </lineage>
</organism>
<keyword evidence="8" id="KW-1185">Reference proteome</keyword>
<reference evidence="7 8" key="1">
    <citation type="submission" date="2015-01" db="EMBL/GenBank/DDBJ databases">
        <title>The Genome Sequence of Exophiala spinifera CBS89968.</title>
        <authorList>
            <consortium name="The Broad Institute Genomics Platform"/>
            <person name="Cuomo C."/>
            <person name="de Hoog S."/>
            <person name="Gorbushina A."/>
            <person name="Stielow B."/>
            <person name="Teixiera M."/>
            <person name="Abouelleil A."/>
            <person name="Chapman S.B."/>
            <person name="Priest M."/>
            <person name="Young S.K."/>
            <person name="Wortman J."/>
            <person name="Nusbaum C."/>
            <person name="Birren B."/>
        </authorList>
    </citation>
    <scope>NUCLEOTIDE SEQUENCE [LARGE SCALE GENOMIC DNA]</scope>
    <source>
        <strain evidence="7 8">CBS 89968</strain>
    </source>
</reference>
<keyword evidence="4 5" id="KW-0949">S-adenosyl-L-methionine</keyword>
<feature type="active site" evidence="5">
    <location>
        <position position="318"/>
    </location>
</feature>
<sequence length="554" mass="61423">MSHQIVDLTEDEPDDGAGFGGAGDTEETPYIIEDDSNDFEKVLVVDRDVRLQDIGFHSWNVQLRDDSFLRITSLGTVNNRLIYVLGRRLVLPNNAVKSEMMISGEGGELVWVTRLDAQNREQGLEVRCSPQEIDRFCDILFTNLPESVIREHRSKSNSDYFFCRYRRAVALGVNEDGGRLNKQKSGMLQVISPEQADETETRLHAWPSLRAEASAIRTSFRGKSDIGPTGTNSDSYVFADFFSGAGGASQGAVDAGLSPLLALDHDCPAANTYAENFALRGTVIFNMGVTEFLRLSKEYASGEGASTLIDIAHMSPPCQPFSPANTTPNQTMNELNEATFITVRDLLEAFRPRIVTLEETDGLLNNKHIVWFRWLLQTFKMLGYSVVWRSVEMVYYGVAQSRTRLILIAAGPGERLPPFPDPTHNGPGLQPRPSIYQAIGHITLPPDQHLGPVNGFAVRKRPLPWNGLAGTVTTNGGSNNYHPDGWRKYTVTELAALQTFPPSFRLHGRAVTRWRKQIGNAVPPAFSRVLFKSIKEWLWDVDQAEIGRAAGSGG</sequence>
<dbReference type="EC" id="2.1.1.37" evidence="1"/>
<dbReference type="STRING" id="91928.A0A0D2BQ54"/>
<dbReference type="EMBL" id="KN847492">
    <property type="protein sequence ID" value="KIW20630.1"/>
    <property type="molecule type" value="Genomic_DNA"/>
</dbReference>
<dbReference type="InterPro" id="IPR001525">
    <property type="entry name" value="C5_MeTfrase"/>
</dbReference>
<dbReference type="GO" id="GO:0044027">
    <property type="term" value="P:negative regulation of gene expression via chromosomal CpG island methylation"/>
    <property type="evidence" value="ECO:0007669"/>
    <property type="project" value="TreeGrafter"/>
</dbReference>
<evidence type="ECO:0000256" key="3">
    <source>
        <dbReference type="ARBA" id="ARBA00022679"/>
    </source>
</evidence>
<keyword evidence="2 5" id="KW-0489">Methyltransferase</keyword>
<dbReference type="PANTHER" id="PTHR10629">
    <property type="entry name" value="CYTOSINE-SPECIFIC METHYLTRANSFERASE"/>
    <property type="match status" value="1"/>
</dbReference>
<evidence type="ECO:0000256" key="1">
    <source>
        <dbReference type="ARBA" id="ARBA00011975"/>
    </source>
</evidence>
<comment type="similarity">
    <text evidence="5">Belongs to the class I-like SAM-binding methyltransferase superfamily. C5-methyltransferase family.</text>
</comment>
<dbReference type="Pfam" id="PF00145">
    <property type="entry name" value="DNA_methylase"/>
    <property type="match status" value="2"/>
</dbReference>
<dbReference type="GO" id="GO:0032259">
    <property type="term" value="P:methylation"/>
    <property type="evidence" value="ECO:0007669"/>
    <property type="project" value="UniProtKB-KW"/>
</dbReference>
<keyword evidence="3 5" id="KW-0808">Transferase</keyword>
<dbReference type="GO" id="GO:0003677">
    <property type="term" value="F:DNA binding"/>
    <property type="evidence" value="ECO:0007669"/>
    <property type="project" value="TreeGrafter"/>
</dbReference>
<evidence type="ECO:0000313" key="8">
    <source>
        <dbReference type="Proteomes" id="UP000053328"/>
    </source>
</evidence>
<name>A0A0D2BQ54_9EURO</name>
<dbReference type="Proteomes" id="UP000053328">
    <property type="component" value="Unassembled WGS sequence"/>
</dbReference>
<dbReference type="HOGENOM" id="CLU_012943_0_0_1"/>
<dbReference type="Gene3D" id="3.40.50.150">
    <property type="entry name" value="Vaccinia Virus protein VP39"/>
    <property type="match status" value="1"/>
</dbReference>
<dbReference type="VEuPathDB" id="FungiDB:PV08_01206"/>
<dbReference type="InterPro" id="IPR050390">
    <property type="entry name" value="C5-Methyltransferase"/>
</dbReference>
<protein>
    <recommendedName>
        <fullName evidence="1">DNA (cytosine-5-)-methyltransferase</fullName>
        <ecNumber evidence="1">2.1.1.37</ecNumber>
    </recommendedName>
</protein>